<feature type="active site" description="Nucleophile" evidence="4">
    <location>
        <position position="39"/>
    </location>
</feature>
<dbReference type="Gene3D" id="3.40.1090.10">
    <property type="entry name" value="Cytosolic phospholipase A2 catalytic domain"/>
    <property type="match status" value="2"/>
</dbReference>
<feature type="short sequence motif" description="GXGXXG" evidence="4">
    <location>
        <begin position="10"/>
        <end position="15"/>
    </location>
</feature>
<evidence type="ECO:0000313" key="6">
    <source>
        <dbReference type="EMBL" id="AXV07320.1"/>
    </source>
</evidence>
<organism evidence="6 7">
    <name type="scientific">Euzebya pacifica</name>
    <dbReference type="NCBI Taxonomy" id="1608957"/>
    <lineage>
        <taxon>Bacteria</taxon>
        <taxon>Bacillati</taxon>
        <taxon>Actinomycetota</taxon>
        <taxon>Nitriliruptoria</taxon>
        <taxon>Euzebyales</taxon>
    </lineage>
</organism>
<dbReference type="AlphaFoldDB" id="A0A346XYM3"/>
<dbReference type="Pfam" id="PF01734">
    <property type="entry name" value="Patatin"/>
    <property type="match status" value="1"/>
</dbReference>
<dbReference type="KEGG" id="euz:DVS28_a2641"/>
<evidence type="ECO:0000256" key="3">
    <source>
        <dbReference type="ARBA" id="ARBA00023098"/>
    </source>
</evidence>
<dbReference type="OrthoDB" id="5290098at2"/>
<accession>A0A346XYM3</accession>
<feature type="domain" description="PNPLA" evidence="5">
    <location>
        <begin position="6"/>
        <end position="187"/>
    </location>
</feature>
<dbReference type="PROSITE" id="PS51635">
    <property type="entry name" value="PNPLA"/>
    <property type="match status" value="1"/>
</dbReference>
<proteinExistence type="predicted"/>
<evidence type="ECO:0000259" key="5">
    <source>
        <dbReference type="PROSITE" id="PS51635"/>
    </source>
</evidence>
<evidence type="ECO:0000313" key="7">
    <source>
        <dbReference type="Proteomes" id="UP000264006"/>
    </source>
</evidence>
<sequence length="281" mass="28973">MTTLGIVLGGGGARGLAHIGVLRALADVDVHPDVLVGVSMGAVVGATYAARSDWLSALQSLDRSALPGHENLVDAEGFDLLRAVVRSAVRMAPKVVSFGVNGYEDFGRRTMAELLGGTPDFADLRMPFAAVATDLAGGRRAVLDAGDVTDAVMASAALPVLTRPLELEQGRYLDGGFADPAPVDVARAMGADVVLMVHVGSAPVGLGEATVDGALKGVLRGLEIGVAEFVQSRLIQADVVVAPPFGAGVSWLSFDRADDLAQMGYDAMRGQLDAVLELLDG</sequence>
<dbReference type="InterPro" id="IPR002641">
    <property type="entry name" value="PNPLA_dom"/>
</dbReference>
<dbReference type="GO" id="GO:0016042">
    <property type="term" value="P:lipid catabolic process"/>
    <property type="evidence" value="ECO:0007669"/>
    <property type="project" value="UniProtKB-UniRule"/>
</dbReference>
<feature type="active site" description="Proton acceptor" evidence="4">
    <location>
        <position position="174"/>
    </location>
</feature>
<name>A0A346XYM3_9ACTN</name>
<dbReference type="PANTHER" id="PTHR14226">
    <property type="entry name" value="NEUROPATHY TARGET ESTERASE/SWISS CHEESE D.MELANOGASTER"/>
    <property type="match status" value="1"/>
</dbReference>
<dbReference type="EMBL" id="CP031165">
    <property type="protein sequence ID" value="AXV07320.1"/>
    <property type="molecule type" value="Genomic_DNA"/>
</dbReference>
<dbReference type="PANTHER" id="PTHR14226:SF29">
    <property type="entry name" value="NEUROPATHY TARGET ESTERASE SWS"/>
    <property type="match status" value="1"/>
</dbReference>
<protein>
    <submittedName>
        <fullName evidence="6">UPF0028 protein YchK</fullName>
    </submittedName>
</protein>
<keyword evidence="1 4" id="KW-0378">Hydrolase</keyword>
<reference evidence="6 7" key="1">
    <citation type="submission" date="2018-09" db="EMBL/GenBank/DDBJ databases">
        <title>Complete genome sequence of Euzebya sp. DY32-46 isolated from seawater of Pacific Ocean.</title>
        <authorList>
            <person name="Xu L."/>
            <person name="Wu Y.-H."/>
            <person name="Xu X.-W."/>
        </authorList>
    </citation>
    <scope>NUCLEOTIDE SEQUENCE [LARGE SCALE GENOMIC DNA]</scope>
    <source>
        <strain evidence="6 7">DY32-46</strain>
    </source>
</reference>
<keyword evidence="2 4" id="KW-0442">Lipid degradation</keyword>
<dbReference type="Proteomes" id="UP000264006">
    <property type="component" value="Chromosome"/>
</dbReference>
<feature type="short sequence motif" description="DGA/G" evidence="4">
    <location>
        <begin position="174"/>
        <end position="176"/>
    </location>
</feature>
<dbReference type="RefSeq" id="WP_114591825.1">
    <property type="nucleotide sequence ID" value="NZ_CP031165.1"/>
</dbReference>
<dbReference type="GO" id="GO:0016787">
    <property type="term" value="F:hydrolase activity"/>
    <property type="evidence" value="ECO:0007669"/>
    <property type="project" value="UniProtKB-UniRule"/>
</dbReference>
<dbReference type="InterPro" id="IPR016035">
    <property type="entry name" value="Acyl_Trfase/lysoPLipase"/>
</dbReference>
<evidence type="ECO:0000256" key="2">
    <source>
        <dbReference type="ARBA" id="ARBA00022963"/>
    </source>
</evidence>
<feature type="short sequence motif" description="GXSXG" evidence="4">
    <location>
        <begin position="37"/>
        <end position="41"/>
    </location>
</feature>
<keyword evidence="3 4" id="KW-0443">Lipid metabolism</keyword>
<dbReference type="SUPFAM" id="SSF52151">
    <property type="entry name" value="FabD/lysophospholipase-like"/>
    <property type="match status" value="1"/>
</dbReference>
<evidence type="ECO:0000256" key="4">
    <source>
        <dbReference type="PROSITE-ProRule" id="PRU01161"/>
    </source>
</evidence>
<evidence type="ECO:0000256" key="1">
    <source>
        <dbReference type="ARBA" id="ARBA00022801"/>
    </source>
</evidence>
<gene>
    <name evidence="6" type="ORF">DVS28_a2641</name>
</gene>
<keyword evidence="7" id="KW-1185">Reference proteome</keyword>
<dbReference type="InterPro" id="IPR050301">
    <property type="entry name" value="NTE"/>
</dbReference>